<evidence type="ECO:0000313" key="2">
    <source>
        <dbReference type="Proteomes" id="UP001227268"/>
    </source>
</evidence>
<sequence length="245" mass="26589">MQAHTRPPSTATNPNPTNPAVGGCIRAFAGTRHKRQNAIVQGNYLEAAGRRVPTDFVFVSILKDSCIVNSDKDKIHLAPMPHVKPKLAPLVTVRAGKRTTPPTSALTTPHHSPDPSAVITANSAAMPRLNVARTLDDSALLLAAGSPYSLTPTATVTRCRSSLLGSNEPTPLAYHQIPHRSDASSTLTPGKHAALERKYFFPDDIARENERRATNDVFLQVFILSHLGSEEPRLPERSTPKADYR</sequence>
<protein>
    <submittedName>
        <fullName evidence="1">Uncharacterized protein</fullName>
    </submittedName>
</protein>
<dbReference type="Proteomes" id="UP001227268">
    <property type="component" value="Unassembled WGS sequence"/>
</dbReference>
<name>A0ACC2VJ78_9TREE</name>
<evidence type="ECO:0000313" key="1">
    <source>
        <dbReference type="EMBL" id="KAJ9099123.1"/>
    </source>
</evidence>
<gene>
    <name evidence="1" type="ORF">QFC21_004002</name>
</gene>
<keyword evidence="2" id="KW-1185">Reference proteome</keyword>
<dbReference type="EMBL" id="JASBWT010000013">
    <property type="protein sequence ID" value="KAJ9099123.1"/>
    <property type="molecule type" value="Genomic_DNA"/>
</dbReference>
<reference evidence="1" key="1">
    <citation type="submission" date="2023-04" db="EMBL/GenBank/DDBJ databases">
        <title>Draft Genome sequencing of Naganishia species isolated from polar environments using Oxford Nanopore Technology.</title>
        <authorList>
            <person name="Leo P."/>
            <person name="Venkateswaran K."/>
        </authorList>
    </citation>
    <scope>NUCLEOTIDE SEQUENCE</scope>
    <source>
        <strain evidence="1">MNA-CCFEE 5423</strain>
    </source>
</reference>
<accession>A0ACC2VJ78</accession>
<organism evidence="1 2">
    <name type="scientific">Naganishia friedmannii</name>
    <dbReference type="NCBI Taxonomy" id="89922"/>
    <lineage>
        <taxon>Eukaryota</taxon>
        <taxon>Fungi</taxon>
        <taxon>Dikarya</taxon>
        <taxon>Basidiomycota</taxon>
        <taxon>Agaricomycotina</taxon>
        <taxon>Tremellomycetes</taxon>
        <taxon>Filobasidiales</taxon>
        <taxon>Filobasidiaceae</taxon>
        <taxon>Naganishia</taxon>
    </lineage>
</organism>
<proteinExistence type="predicted"/>
<comment type="caution">
    <text evidence="1">The sequence shown here is derived from an EMBL/GenBank/DDBJ whole genome shotgun (WGS) entry which is preliminary data.</text>
</comment>